<organism evidence="1 2">
    <name type="scientific">Nodularia spumigena CENA596</name>
    <dbReference type="NCBI Taxonomy" id="1819295"/>
    <lineage>
        <taxon>Bacteria</taxon>
        <taxon>Bacillati</taxon>
        <taxon>Cyanobacteriota</taxon>
        <taxon>Cyanophyceae</taxon>
        <taxon>Nostocales</taxon>
        <taxon>Nodulariaceae</taxon>
        <taxon>Nodularia</taxon>
    </lineage>
</organism>
<evidence type="ECO:0000313" key="1">
    <source>
        <dbReference type="EMBL" id="KZL48295.1"/>
    </source>
</evidence>
<reference evidence="1 2" key="1">
    <citation type="submission" date="2016-04" db="EMBL/GenBank/DDBJ databases">
        <title>Draft Genome Assembly of the Bloom-forming Cyanobacterium Nodularia spumigena Strain CENA596 in Shrimp Production Ponds.</title>
        <authorList>
            <person name="Popin R.V."/>
            <person name="Rigonato J."/>
            <person name="Abreu V.A."/>
            <person name="Andreote A.P."/>
            <person name="Silveira S.B."/>
            <person name="Odebrecht C."/>
            <person name="Fiore M.F."/>
        </authorList>
    </citation>
    <scope>NUCLEOTIDE SEQUENCE [LARGE SCALE GENOMIC DNA]</scope>
    <source>
        <strain evidence="1 2">CENA596</strain>
    </source>
</reference>
<dbReference type="EMBL" id="LWAJ01000258">
    <property type="protein sequence ID" value="KZL48295.1"/>
    <property type="molecule type" value="Genomic_DNA"/>
</dbReference>
<name>A0A161VN93_NODSP</name>
<dbReference type="OrthoDB" id="428036at2"/>
<dbReference type="Gene3D" id="3.10.450.530">
    <property type="entry name" value="Ribonuclease toxin, BrnT, of type II toxin-antitoxin system"/>
    <property type="match status" value="1"/>
</dbReference>
<dbReference type="Pfam" id="PF04365">
    <property type="entry name" value="BrnT_toxin"/>
    <property type="match status" value="1"/>
</dbReference>
<accession>A0A161VN93</accession>
<evidence type="ECO:0000313" key="2">
    <source>
        <dbReference type="Proteomes" id="UP000076555"/>
    </source>
</evidence>
<evidence type="ECO:0008006" key="3">
    <source>
        <dbReference type="Google" id="ProtNLM"/>
    </source>
</evidence>
<protein>
    <recommendedName>
        <fullName evidence="3">BrnT family toxin</fullName>
    </recommendedName>
</protein>
<sequence length="77" mass="8974">MVFKWDESKAAINLKKHNVSFEEAKTVFDKGATRFCEMTLLKERSLKTSFSRLYKLVTVKAVLILIHLFRKILLEAV</sequence>
<dbReference type="InterPro" id="IPR007460">
    <property type="entry name" value="BrnT_toxin"/>
</dbReference>
<dbReference type="InterPro" id="IPR038573">
    <property type="entry name" value="BrnT_sf"/>
</dbReference>
<dbReference type="Proteomes" id="UP000076555">
    <property type="component" value="Unassembled WGS sequence"/>
</dbReference>
<comment type="caution">
    <text evidence="1">The sequence shown here is derived from an EMBL/GenBank/DDBJ whole genome shotgun (WGS) entry which is preliminary data.</text>
</comment>
<dbReference type="AlphaFoldDB" id="A0A161VN93"/>
<dbReference type="RefSeq" id="WP_063874088.1">
    <property type="nucleotide sequence ID" value="NZ_CAWMRI010000258.1"/>
</dbReference>
<gene>
    <name evidence="1" type="ORF">A2T98_18830</name>
</gene>
<proteinExistence type="predicted"/>